<dbReference type="GeneID" id="94830576"/>
<sequence>MSYPFDLTPLSVEEQQAAAQEFRRIDRDGNGHLDAKELEQYLVKKPQLRCFPRLIIHIFGSNETIDWSQFYYSYRSFSASPDDENYIGRKIFDFIDKDKSGSISGTEFDSILSYIDAPKGQLQQFLCGSGTLTYPQFKDKFYRLLTLIWRSCGFESQQCT</sequence>
<reference evidence="3" key="1">
    <citation type="submission" date="2016-10" db="EMBL/GenBank/DDBJ databases">
        <authorList>
            <person name="Benchimol M."/>
            <person name="Almeida L.G."/>
            <person name="Vasconcelos A.T."/>
            <person name="Perreira-Neves A."/>
            <person name="Rosa I.A."/>
            <person name="Tasca T."/>
            <person name="Bogo M.R."/>
            <person name="de Souza W."/>
        </authorList>
    </citation>
    <scope>NUCLEOTIDE SEQUENCE [LARGE SCALE GENOMIC DNA]</scope>
    <source>
        <strain evidence="3">K</strain>
    </source>
</reference>
<dbReference type="GO" id="GO:0005509">
    <property type="term" value="F:calcium ion binding"/>
    <property type="evidence" value="ECO:0007669"/>
    <property type="project" value="InterPro"/>
</dbReference>
<comment type="caution">
    <text evidence="3">The sequence shown here is derived from an EMBL/GenBank/DDBJ whole genome shotgun (WGS) entry which is preliminary data.</text>
</comment>
<evidence type="ECO:0000313" key="3">
    <source>
        <dbReference type="EMBL" id="OHS94314.1"/>
    </source>
</evidence>
<dbReference type="VEuPathDB" id="TrichDB:TRFO_11164"/>
<gene>
    <name evidence="3" type="ORF">TRFO_11164</name>
</gene>
<proteinExistence type="predicted"/>
<dbReference type="EMBL" id="MLAK01001326">
    <property type="protein sequence ID" value="OHS94314.1"/>
    <property type="molecule type" value="Genomic_DNA"/>
</dbReference>
<dbReference type="OrthoDB" id="418595at2759"/>
<dbReference type="PROSITE" id="PS00018">
    <property type="entry name" value="EF_HAND_1"/>
    <property type="match status" value="2"/>
</dbReference>
<dbReference type="PROSITE" id="PS50222">
    <property type="entry name" value="EF_HAND_2"/>
    <property type="match status" value="2"/>
</dbReference>
<evidence type="ECO:0000256" key="1">
    <source>
        <dbReference type="ARBA" id="ARBA00022837"/>
    </source>
</evidence>
<dbReference type="Proteomes" id="UP000179807">
    <property type="component" value="Unassembled WGS sequence"/>
</dbReference>
<evidence type="ECO:0000313" key="4">
    <source>
        <dbReference type="Proteomes" id="UP000179807"/>
    </source>
</evidence>
<dbReference type="InterPro" id="IPR018247">
    <property type="entry name" value="EF_Hand_1_Ca_BS"/>
</dbReference>
<keyword evidence="1" id="KW-0106">Calcium</keyword>
<organism evidence="3 4">
    <name type="scientific">Tritrichomonas foetus</name>
    <dbReference type="NCBI Taxonomy" id="1144522"/>
    <lineage>
        <taxon>Eukaryota</taxon>
        <taxon>Metamonada</taxon>
        <taxon>Parabasalia</taxon>
        <taxon>Tritrichomonadida</taxon>
        <taxon>Tritrichomonadidae</taxon>
        <taxon>Tritrichomonas</taxon>
    </lineage>
</organism>
<feature type="domain" description="EF-hand" evidence="2">
    <location>
        <begin position="13"/>
        <end position="48"/>
    </location>
</feature>
<name>A0A1J4J4Q2_9EUKA</name>
<dbReference type="SMART" id="SM00054">
    <property type="entry name" value="EFh"/>
    <property type="match status" value="2"/>
</dbReference>
<dbReference type="Gene3D" id="1.10.238.10">
    <property type="entry name" value="EF-hand"/>
    <property type="match status" value="1"/>
</dbReference>
<protein>
    <recommendedName>
        <fullName evidence="2">EF-hand domain-containing protein</fullName>
    </recommendedName>
</protein>
<dbReference type="InterPro" id="IPR011992">
    <property type="entry name" value="EF-hand-dom_pair"/>
</dbReference>
<accession>A0A1J4J4Q2</accession>
<feature type="domain" description="EF-hand" evidence="2">
    <location>
        <begin position="89"/>
        <end position="118"/>
    </location>
</feature>
<dbReference type="InterPro" id="IPR002048">
    <property type="entry name" value="EF_hand_dom"/>
</dbReference>
<dbReference type="RefSeq" id="XP_068347451.1">
    <property type="nucleotide sequence ID" value="XM_068495872.1"/>
</dbReference>
<dbReference type="AlphaFoldDB" id="A0A1J4J4Q2"/>
<dbReference type="Pfam" id="PF13499">
    <property type="entry name" value="EF-hand_7"/>
    <property type="match status" value="1"/>
</dbReference>
<dbReference type="SUPFAM" id="SSF47473">
    <property type="entry name" value="EF-hand"/>
    <property type="match status" value="1"/>
</dbReference>
<evidence type="ECO:0000259" key="2">
    <source>
        <dbReference type="PROSITE" id="PS50222"/>
    </source>
</evidence>
<keyword evidence="4" id="KW-1185">Reference proteome</keyword>